<dbReference type="InterPro" id="IPR007530">
    <property type="entry name" value="Aminoglycoside_adenylylTfrase"/>
</dbReference>
<evidence type="ECO:0000313" key="1">
    <source>
        <dbReference type="EMBL" id="PAE88621.1"/>
    </source>
</evidence>
<dbReference type="AlphaFoldDB" id="A0A268NZ35"/>
<dbReference type="RefSeq" id="WP_095326687.1">
    <property type="nucleotide sequence ID" value="NZ_NPCC01000014.1"/>
</dbReference>
<keyword evidence="1" id="KW-0808">Transferase</keyword>
<dbReference type="InterPro" id="IPR043519">
    <property type="entry name" value="NT_sf"/>
</dbReference>
<keyword evidence="1" id="KW-0548">Nucleotidyltransferase</keyword>
<dbReference type="EMBL" id="NPCC01000014">
    <property type="protein sequence ID" value="PAE88621.1"/>
    <property type="molecule type" value="Genomic_DNA"/>
</dbReference>
<evidence type="ECO:0000313" key="2">
    <source>
        <dbReference type="Proteomes" id="UP000216207"/>
    </source>
</evidence>
<gene>
    <name evidence="1" type="ORF">CHH72_12060</name>
</gene>
<name>A0A268NZ35_SHOCL</name>
<organism evidence="1 2">
    <name type="scientific">Shouchella clausii</name>
    <name type="common">Alkalihalobacillus clausii</name>
    <dbReference type="NCBI Taxonomy" id="79880"/>
    <lineage>
        <taxon>Bacteria</taxon>
        <taxon>Bacillati</taxon>
        <taxon>Bacillota</taxon>
        <taxon>Bacilli</taxon>
        <taxon>Bacillales</taxon>
        <taxon>Bacillaceae</taxon>
        <taxon>Shouchella</taxon>
    </lineage>
</organism>
<dbReference type="Proteomes" id="UP000216207">
    <property type="component" value="Unassembled WGS sequence"/>
</dbReference>
<protein>
    <submittedName>
        <fullName evidence="1">Aminoglycoside adenylyltransferase</fullName>
    </submittedName>
</protein>
<dbReference type="PIRSF" id="PIRSF000812">
    <property type="entry name" value="AAD"/>
    <property type="match status" value="1"/>
</dbReference>
<dbReference type="Pfam" id="PF04439">
    <property type="entry name" value="Adenyl_transf"/>
    <property type="match status" value="1"/>
</dbReference>
<comment type="caution">
    <text evidence="1">The sequence shown here is derived from an EMBL/GenBank/DDBJ whole genome shotgun (WGS) entry which is preliminary data.</text>
</comment>
<dbReference type="Gene3D" id="1.20.120.330">
    <property type="entry name" value="Nucleotidyltransferases domain 2"/>
    <property type="match status" value="1"/>
</dbReference>
<proteinExistence type="predicted"/>
<dbReference type="GO" id="GO:0016779">
    <property type="term" value="F:nucleotidyltransferase activity"/>
    <property type="evidence" value="ECO:0007669"/>
    <property type="project" value="UniProtKB-KW"/>
</dbReference>
<dbReference type="SUPFAM" id="SSF81301">
    <property type="entry name" value="Nucleotidyltransferase"/>
    <property type="match status" value="1"/>
</dbReference>
<dbReference type="SUPFAM" id="SSF81631">
    <property type="entry name" value="PAP/OAS1 substrate-binding domain"/>
    <property type="match status" value="1"/>
</dbReference>
<sequence>MRTYNEMINLLLGVAKSDERIRAVCMNGSRTNRNARKDPFQDYDIVYIVRDVDSFVSDPGWIDCFGERIIMQTPEKMTLIPPESDGTFAYLMLFTDGNRIDLTLCPIERRATWNQGDRLSVVLLDKDEALPPLPAPTDCDYWVQKPNQTLYSDCCNEFWWVSTYVAKGLWRQEFTYAYDHLNVIRAMLLRMLEWTVGIDNEFRVSVGKHGKYLEQYVDEERWQLFLSTFPSPTYEDMWRALWAMAHLFEELAQEVAACFSFDYRHTDAENVQTYLRHIHALPEDATEIY</sequence>
<dbReference type="Gene3D" id="3.30.460.10">
    <property type="entry name" value="Beta Polymerase, domain 2"/>
    <property type="match status" value="1"/>
</dbReference>
<reference evidence="1 2" key="1">
    <citation type="submission" date="2017-07" db="EMBL/GenBank/DDBJ databases">
        <title>Isolation and whole genome analysis of endospore-forming bacteria from heroin.</title>
        <authorList>
            <person name="Kalinowski J."/>
            <person name="Ahrens B."/>
            <person name="Al-Dilaimi A."/>
            <person name="Winkler A."/>
            <person name="Wibberg D."/>
            <person name="Schleenbecker U."/>
            <person name="Ruckert C."/>
            <person name="Wolfel R."/>
            <person name="Grass G."/>
        </authorList>
    </citation>
    <scope>NUCLEOTIDE SEQUENCE [LARGE SCALE GENOMIC DNA]</scope>
    <source>
        <strain evidence="1 2">7539</strain>
    </source>
</reference>
<accession>A0A268NZ35</accession>